<feature type="domain" description="DUF7580" evidence="2">
    <location>
        <begin position="207"/>
        <end position="538"/>
    </location>
</feature>
<dbReference type="PANTHER" id="PTHR35186">
    <property type="entry name" value="ANK_REP_REGION DOMAIN-CONTAINING PROTEIN"/>
    <property type="match status" value="1"/>
</dbReference>
<keyword evidence="4" id="KW-1185">Reference proteome</keyword>
<sequence>MSGIEVAGLVLGALPIVISALENYKAGQGLVASLMKWRGLLDTLIHRLQNARCVISLKLETLLMAAGIDSQALQDEQHCIRLLMDQKVARKLQDYLRSSFDRFQSVVRSYERCLKLIAAELVEIQRLPHTAIDDLHSIVAANPTQKGGYQFRSRVRFTLDRKYFKELIDTLHEQTTMITQIVDGMILLHSQKPIHITESSQQLAEHFRKIQDLVRSLFTAIERGCSPGCHRSHEVMMLVDSFLALDAQRSQDARNTQADGTSFEVYFATMDQYTNKAHCHKALVRAEGNTNRLSRATSGNNTQDEGISICQEVHEASEPHSVLEFRLTANHLRYVQDQERKHLPHDCRDLHATTNLDEFLTNSFGDEDRHMEWSQRALLALTLSCCILQMHDTSWIQTALTKSQVNFFGVLTEGLRLDVSKPMVAQRVPLPERSSILTDSATKRKEVLVELAVLLLELWHQKPLQQWASEKDVDCTDWRERASEITRQWYDTSSHRILPLYRKAIASCLEMCDEPGISDEGIFQRLLCERFIRPLIKNSSYSVD</sequence>
<evidence type="ECO:0000313" key="3">
    <source>
        <dbReference type="EMBL" id="KAF6233455.1"/>
    </source>
</evidence>
<accession>A0A8H6FRK9</accession>
<dbReference type="AlphaFoldDB" id="A0A8H6FRK9"/>
<evidence type="ECO:0000313" key="4">
    <source>
        <dbReference type="Proteomes" id="UP000578531"/>
    </source>
</evidence>
<name>A0A8H6FRK9_9LECA</name>
<organism evidence="3 4">
    <name type="scientific">Letharia columbiana</name>
    <dbReference type="NCBI Taxonomy" id="112416"/>
    <lineage>
        <taxon>Eukaryota</taxon>
        <taxon>Fungi</taxon>
        <taxon>Dikarya</taxon>
        <taxon>Ascomycota</taxon>
        <taxon>Pezizomycotina</taxon>
        <taxon>Lecanoromycetes</taxon>
        <taxon>OSLEUM clade</taxon>
        <taxon>Lecanoromycetidae</taxon>
        <taxon>Lecanorales</taxon>
        <taxon>Lecanorineae</taxon>
        <taxon>Parmeliaceae</taxon>
        <taxon>Letharia</taxon>
    </lineage>
</organism>
<keyword evidence="1" id="KW-0732">Signal</keyword>
<proteinExistence type="predicted"/>
<comment type="caution">
    <text evidence="3">The sequence shown here is derived from an EMBL/GenBank/DDBJ whole genome shotgun (WGS) entry which is preliminary data.</text>
</comment>
<dbReference type="Pfam" id="PF24476">
    <property type="entry name" value="DUF7580"/>
    <property type="match status" value="1"/>
</dbReference>
<dbReference type="PANTHER" id="PTHR35186:SF4">
    <property type="entry name" value="PRION-INHIBITION AND PROPAGATION HELO DOMAIN-CONTAINING PROTEIN"/>
    <property type="match status" value="1"/>
</dbReference>
<dbReference type="OrthoDB" id="3565018at2759"/>
<evidence type="ECO:0000256" key="1">
    <source>
        <dbReference type="SAM" id="SignalP"/>
    </source>
</evidence>
<dbReference type="Proteomes" id="UP000578531">
    <property type="component" value="Unassembled WGS sequence"/>
</dbReference>
<reference evidence="3 4" key="1">
    <citation type="journal article" date="2020" name="Genomics">
        <title>Complete, high-quality genomes from long-read metagenomic sequencing of two wolf lichen thalli reveals enigmatic genome architecture.</title>
        <authorList>
            <person name="McKenzie S.K."/>
            <person name="Walston R.F."/>
            <person name="Allen J.L."/>
        </authorList>
    </citation>
    <scope>NUCLEOTIDE SEQUENCE [LARGE SCALE GENOMIC DNA]</scope>
    <source>
        <strain evidence="3">WasteWater2</strain>
    </source>
</reference>
<gene>
    <name evidence="3" type="ORF">HO173_008387</name>
</gene>
<protein>
    <recommendedName>
        <fullName evidence="2">DUF7580 domain-containing protein</fullName>
    </recommendedName>
</protein>
<dbReference type="InterPro" id="IPR056002">
    <property type="entry name" value="DUF7580"/>
</dbReference>
<feature type="signal peptide" evidence="1">
    <location>
        <begin position="1"/>
        <end position="20"/>
    </location>
</feature>
<feature type="chain" id="PRO_5034487320" description="DUF7580 domain-containing protein" evidence="1">
    <location>
        <begin position="21"/>
        <end position="544"/>
    </location>
</feature>
<dbReference type="GeneID" id="59290043"/>
<evidence type="ECO:0000259" key="2">
    <source>
        <dbReference type="Pfam" id="PF24476"/>
    </source>
</evidence>
<dbReference type="RefSeq" id="XP_037162873.1">
    <property type="nucleotide sequence ID" value="XM_037310287.1"/>
</dbReference>
<dbReference type="EMBL" id="JACCJC010000038">
    <property type="protein sequence ID" value="KAF6233455.1"/>
    <property type="molecule type" value="Genomic_DNA"/>
</dbReference>